<accession>A0A5M8PVN8</accession>
<feature type="chain" id="PRO_5024404789" description="Secreted protein" evidence="1">
    <location>
        <begin position="22"/>
        <end position="119"/>
    </location>
</feature>
<evidence type="ECO:0008006" key="4">
    <source>
        <dbReference type="Google" id="ProtNLM"/>
    </source>
</evidence>
<gene>
    <name evidence="2" type="ORF">FRX48_03745</name>
</gene>
<organism evidence="2 3">
    <name type="scientific">Lasallia pustulata</name>
    <dbReference type="NCBI Taxonomy" id="136370"/>
    <lineage>
        <taxon>Eukaryota</taxon>
        <taxon>Fungi</taxon>
        <taxon>Dikarya</taxon>
        <taxon>Ascomycota</taxon>
        <taxon>Pezizomycotina</taxon>
        <taxon>Lecanoromycetes</taxon>
        <taxon>OSLEUM clade</taxon>
        <taxon>Umbilicariomycetidae</taxon>
        <taxon>Umbilicariales</taxon>
        <taxon>Umbilicariaceae</taxon>
        <taxon>Lasallia</taxon>
    </lineage>
</organism>
<evidence type="ECO:0000256" key="1">
    <source>
        <dbReference type="SAM" id="SignalP"/>
    </source>
</evidence>
<protein>
    <recommendedName>
        <fullName evidence="4">Secreted protein</fullName>
    </recommendedName>
</protein>
<evidence type="ECO:0000313" key="3">
    <source>
        <dbReference type="Proteomes" id="UP000324767"/>
    </source>
</evidence>
<keyword evidence="1" id="KW-0732">Signal</keyword>
<reference evidence="2 3" key="1">
    <citation type="submission" date="2019-09" db="EMBL/GenBank/DDBJ databases">
        <title>The hologenome of the rock-dwelling lichen Lasallia pustulata.</title>
        <authorList>
            <person name="Greshake Tzovaras B."/>
            <person name="Segers F."/>
            <person name="Bicker A."/>
            <person name="Dal Grande F."/>
            <person name="Otte J."/>
            <person name="Hankeln T."/>
            <person name="Schmitt I."/>
            <person name="Ebersberger I."/>
        </authorList>
    </citation>
    <scope>NUCLEOTIDE SEQUENCE [LARGE SCALE GENOMIC DNA]</scope>
    <source>
        <strain evidence="2">A1-1</strain>
    </source>
</reference>
<proteinExistence type="predicted"/>
<dbReference type="EMBL" id="VXIT01000005">
    <property type="protein sequence ID" value="KAA6412753.1"/>
    <property type="molecule type" value="Genomic_DNA"/>
</dbReference>
<dbReference type="AlphaFoldDB" id="A0A5M8PVN8"/>
<evidence type="ECO:0000313" key="2">
    <source>
        <dbReference type="EMBL" id="KAA6412753.1"/>
    </source>
</evidence>
<feature type="signal peptide" evidence="1">
    <location>
        <begin position="1"/>
        <end position="21"/>
    </location>
</feature>
<comment type="caution">
    <text evidence="2">The sequence shown here is derived from an EMBL/GenBank/DDBJ whole genome shotgun (WGS) entry which is preliminary data.</text>
</comment>
<name>A0A5M8PVN8_9LECA</name>
<dbReference type="Proteomes" id="UP000324767">
    <property type="component" value="Unassembled WGS sequence"/>
</dbReference>
<sequence>MFCLLLRVLLQLLSRFEQIFTTMHFARFLCVHLLGCVRFEHFHRIQETNVFDRNSFSFDTYGERSDEPHVRAWQTHVLEASEGTPMPPPRIRSTSVLGSCSRAPAISERGGHFTGEETR</sequence>